<dbReference type="RefSeq" id="WP_201374379.1">
    <property type="nucleotide sequence ID" value="NZ_BNJG01000002.1"/>
</dbReference>
<feature type="domain" description="AB hydrolase-1" evidence="2">
    <location>
        <begin position="25"/>
        <end position="157"/>
    </location>
</feature>
<evidence type="ECO:0000259" key="2">
    <source>
        <dbReference type="Pfam" id="PF00561"/>
    </source>
</evidence>
<organism evidence="4 5">
    <name type="scientific">Ktedonobacter robiniae</name>
    <dbReference type="NCBI Taxonomy" id="2778365"/>
    <lineage>
        <taxon>Bacteria</taxon>
        <taxon>Bacillati</taxon>
        <taxon>Chloroflexota</taxon>
        <taxon>Ktedonobacteria</taxon>
        <taxon>Ktedonobacterales</taxon>
        <taxon>Ktedonobacteraceae</taxon>
        <taxon>Ktedonobacter</taxon>
    </lineage>
</organism>
<dbReference type="Pfam" id="PF08386">
    <property type="entry name" value="Abhydrolase_4"/>
    <property type="match status" value="1"/>
</dbReference>
<dbReference type="InterPro" id="IPR000639">
    <property type="entry name" value="Epox_hydrolase-like"/>
</dbReference>
<dbReference type="PANTHER" id="PTHR43798:SF31">
    <property type="entry name" value="AB HYDROLASE SUPERFAMILY PROTEIN YCLE"/>
    <property type="match status" value="1"/>
</dbReference>
<reference evidence="4 5" key="1">
    <citation type="journal article" date="2021" name="Int. J. Syst. Evol. Microbiol.">
        <title>Reticulibacter mediterranei gen. nov., sp. nov., within the new family Reticulibacteraceae fam. nov., and Ktedonospora formicarum gen. nov., sp. nov., Ktedonobacter robiniae sp. nov., Dictyobacter formicarum sp. nov. and Dictyobacter arantiisoli sp. nov., belonging to the class Ktedonobacteria.</title>
        <authorList>
            <person name="Yabe S."/>
            <person name="Zheng Y."/>
            <person name="Wang C.M."/>
            <person name="Sakai Y."/>
            <person name="Abe K."/>
            <person name="Yokota A."/>
            <person name="Donadio S."/>
            <person name="Cavaletti L."/>
            <person name="Monciardini P."/>
        </authorList>
    </citation>
    <scope>NUCLEOTIDE SEQUENCE [LARGE SCALE GENOMIC DNA]</scope>
    <source>
        <strain evidence="4 5">SOSP1-30</strain>
    </source>
</reference>
<accession>A0ABQ3UZI2</accession>
<evidence type="ECO:0000313" key="5">
    <source>
        <dbReference type="Proteomes" id="UP000654345"/>
    </source>
</evidence>
<dbReference type="InterPro" id="IPR000073">
    <property type="entry name" value="AB_hydrolase_1"/>
</dbReference>
<dbReference type="InterPro" id="IPR050266">
    <property type="entry name" value="AB_hydrolase_sf"/>
</dbReference>
<dbReference type="PRINTS" id="PR00412">
    <property type="entry name" value="EPOXHYDRLASE"/>
</dbReference>
<gene>
    <name evidence="4" type="ORF">KSB_65850</name>
</gene>
<proteinExistence type="predicted"/>
<dbReference type="Pfam" id="PF00561">
    <property type="entry name" value="Abhydrolase_1"/>
    <property type="match status" value="1"/>
</dbReference>
<keyword evidence="1" id="KW-0378">Hydrolase</keyword>
<feature type="domain" description="Peptidase S33 tripeptidyl aminopeptidase-like C-terminal" evidence="3">
    <location>
        <begin position="184"/>
        <end position="243"/>
    </location>
</feature>
<dbReference type="PANTHER" id="PTHR43798">
    <property type="entry name" value="MONOACYLGLYCEROL LIPASE"/>
    <property type="match status" value="1"/>
</dbReference>
<evidence type="ECO:0000259" key="3">
    <source>
        <dbReference type="Pfam" id="PF08386"/>
    </source>
</evidence>
<comment type="caution">
    <text evidence="4">The sequence shown here is derived from an EMBL/GenBank/DDBJ whole genome shotgun (WGS) entry which is preliminary data.</text>
</comment>
<dbReference type="PRINTS" id="PR00111">
    <property type="entry name" value="ABHYDROLASE"/>
</dbReference>
<dbReference type="EMBL" id="BNJG01000002">
    <property type="protein sequence ID" value="GHO58110.1"/>
    <property type="molecule type" value="Genomic_DNA"/>
</dbReference>
<name>A0ABQ3UZI2_9CHLR</name>
<dbReference type="Proteomes" id="UP000654345">
    <property type="component" value="Unassembled WGS sequence"/>
</dbReference>
<protein>
    <submittedName>
        <fullName evidence="4">Dihydrolipoamide acetyltransferase</fullName>
    </submittedName>
</protein>
<keyword evidence="5" id="KW-1185">Reference proteome</keyword>
<dbReference type="Gene3D" id="3.40.50.1820">
    <property type="entry name" value="alpha/beta hydrolase"/>
    <property type="match status" value="1"/>
</dbReference>
<evidence type="ECO:0000256" key="1">
    <source>
        <dbReference type="ARBA" id="ARBA00022801"/>
    </source>
</evidence>
<sequence length="261" mass="29364">MKLARHVMTLDGERMHYSVVGQGEPLVLVHGLSGSWRWWLRNVPTLAQHYRVYLVDLPGFGSMRHLSKKFDLLRCAAWLDMWMRELGLEEVRVVGHSMGGYICMELAALRPEKVKHLVLVDSIGIPFGPMVSQLEAMAMRSIYRTTPAFWPYMAYDYLRAGRAMVRRAAKQIIALDAASVISSVAVPTLLVWGDQDDLVPLSLGQRLHANLTGSRLLILEGSNHFSMFDQPQVFNSALLAFFQGQEIGDFYQGQSGDISLL</sequence>
<dbReference type="SUPFAM" id="SSF53474">
    <property type="entry name" value="alpha/beta-Hydrolases"/>
    <property type="match status" value="1"/>
</dbReference>
<dbReference type="InterPro" id="IPR013595">
    <property type="entry name" value="Pept_S33_TAP-like_C"/>
</dbReference>
<dbReference type="InterPro" id="IPR029058">
    <property type="entry name" value="AB_hydrolase_fold"/>
</dbReference>
<evidence type="ECO:0000313" key="4">
    <source>
        <dbReference type="EMBL" id="GHO58110.1"/>
    </source>
</evidence>